<comment type="caution">
    <text evidence="10">The sequence shown here is derived from an EMBL/GenBank/DDBJ whole genome shotgun (WGS) entry which is preliminary data.</text>
</comment>
<dbReference type="NCBIfam" id="TIGR04056">
    <property type="entry name" value="OMP_RagA_SusC"/>
    <property type="match status" value="1"/>
</dbReference>
<keyword evidence="5 7" id="KW-0472">Membrane</keyword>
<name>A0ABW4VRR2_9BACT</name>
<dbReference type="InterPro" id="IPR039426">
    <property type="entry name" value="TonB-dep_rcpt-like"/>
</dbReference>
<dbReference type="SUPFAM" id="SSF56935">
    <property type="entry name" value="Porins"/>
    <property type="match status" value="1"/>
</dbReference>
<dbReference type="Gene3D" id="2.60.40.1120">
    <property type="entry name" value="Carboxypeptidase-like, regulatory domain"/>
    <property type="match status" value="1"/>
</dbReference>
<accession>A0ABW4VRR2</accession>
<feature type="domain" description="TonB-dependent receptor plug" evidence="9">
    <location>
        <begin position="121"/>
        <end position="225"/>
    </location>
</feature>
<dbReference type="Gene3D" id="2.170.130.10">
    <property type="entry name" value="TonB-dependent receptor, plug domain"/>
    <property type="match status" value="1"/>
</dbReference>
<reference evidence="11" key="1">
    <citation type="journal article" date="2019" name="Int. J. Syst. Evol. Microbiol.">
        <title>The Global Catalogue of Microorganisms (GCM) 10K type strain sequencing project: providing services to taxonomists for standard genome sequencing and annotation.</title>
        <authorList>
            <consortium name="The Broad Institute Genomics Platform"/>
            <consortium name="The Broad Institute Genome Sequencing Center for Infectious Disease"/>
            <person name="Wu L."/>
            <person name="Ma J."/>
        </authorList>
    </citation>
    <scope>NUCLEOTIDE SEQUENCE [LARGE SCALE GENOMIC DNA]</scope>
    <source>
        <strain evidence="11">CGMCC 1.15180</strain>
    </source>
</reference>
<evidence type="ECO:0000256" key="5">
    <source>
        <dbReference type="ARBA" id="ARBA00023136"/>
    </source>
</evidence>
<keyword evidence="11" id="KW-1185">Reference proteome</keyword>
<keyword evidence="2 7" id="KW-0813">Transport</keyword>
<evidence type="ECO:0000259" key="9">
    <source>
        <dbReference type="Pfam" id="PF07715"/>
    </source>
</evidence>
<proteinExistence type="inferred from homology"/>
<dbReference type="Gene3D" id="2.40.170.20">
    <property type="entry name" value="TonB-dependent receptor, beta-barrel domain"/>
    <property type="match status" value="1"/>
</dbReference>
<dbReference type="RefSeq" id="WP_376886441.1">
    <property type="nucleotide sequence ID" value="NZ_JBHUHR010000032.1"/>
</dbReference>
<evidence type="ECO:0000256" key="3">
    <source>
        <dbReference type="ARBA" id="ARBA00022452"/>
    </source>
</evidence>
<dbReference type="InterPro" id="IPR023997">
    <property type="entry name" value="TonB-dep_OMP_SusC/RagA_CS"/>
</dbReference>
<keyword evidence="6 7" id="KW-0998">Cell outer membrane</keyword>
<comment type="similarity">
    <text evidence="7">Belongs to the TonB-dependent receptor family.</text>
</comment>
<evidence type="ECO:0000313" key="10">
    <source>
        <dbReference type="EMBL" id="MFD2035475.1"/>
    </source>
</evidence>
<dbReference type="NCBIfam" id="TIGR04057">
    <property type="entry name" value="SusC_RagA_signa"/>
    <property type="match status" value="1"/>
</dbReference>
<dbReference type="InterPro" id="IPR036942">
    <property type="entry name" value="Beta-barrel_TonB_sf"/>
</dbReference>
<dbReference type="PROSITE" id="PS52016">
    <property type="entry name" value="TONB_DEPENDENT_REC_3"/>
    <property type="match status" value="1"/>
</dbReference>
<dbReference type="SUPFAM" id="SSF49464">
    <property type="entry name" value="Carboxypeptidase regulatory domain-like"/>
    <property type="match status" value="1"/>
</dbReference>
<evidence type="ECO:0000256" key="7">
    <source>
        <dbReference type="PROSITE-ProRule" id="PRU01360"/>
    </source>
</evidence>
<dbReference type="InterPro" id="IPR037066">
    <property type="entry name" value="Plug_dom_sf"/>
</dbReference>
<feature type="signal peptide" evidence="8">
    <location>
        <begin position="1"/>
        <end position="19"/>
    </location>
</feature>
<evidence type="ECO:0000313" key="11">
    <source>
        <dbReference type="Proteomes" id="UP001597361"/>
    </source>
</evidence>
<dbReference type="InterPro" id="IPR023996">
    <property type="entry name" value="TonB-dep_OMP_SusC/RagA"/>
</dbReference>
<gene>
    <name evidence="10" type="ORF">ACFSKL_11775</name>
</gene>
<dbReference type="InterPro" id="IPR012910">
    <property type="entry name" value="Plug_dom"/>
</dbReference>
<organism evidence="10 11">
    <name type="scientific">Belliella marina</name>
    <dbReference type="NCBI Taxonomy" id="1644146"/>
    <lineage>
        <taxon>Bacteria</taxon>
        <taxon>Pseudomonadati</taxon>
        <taxon>Bacteroidota</taxon>
        <taxon>Cytophagia</taxon>
        <taxon>Cytophagales</taxon>
        <taxon>Cyclobacteriaceae</taxon>
        <taxon>Belliella</taxon>
    </lineage>
</organism>
<keyword evidence="8" id="KW-0732">Signal</keyword>
<evidence type="ECO:0000256" key="2">
    <source>
        <dbReference type="ARBA" id="ARBA00022448"/>
    </source>
</evidence>
<evidence type="ECO:0000256" key="4">
    <source>
        <dbReference type="ARBA" id="ARBA00022692"/>
    </source>
</evidence>
<dbReference type="InterPro" id="IPR008969">
    <property type="entry name" value="CarboxyPept-like_regulatory"/>
</dbReference>
<comment type="subcellular location">
    <subcellularLocation>
        <location evidence="1 7">Cell outer membrane</location>
        <topology evidence="1 7">Multi-pass membrane protein</topology>
    </subcellularLocation>
</comment>
<evidence type="ECO:0000256" key="6">
    <source>
        <dbReference type="ARBA" id="ARBA00023237"/>
    </source>
</evidence>
<dbReference type="EMBL" id="JBHUHR010000032">
    <property type="protein sequence ID" value="MFD2035475.1"/>
    <property type="molecule type" value="Genomic_DNA"/>
</dbReference>
<evidence type="ECO:0000256" key="1">
    <source>
        <dbReference type="ARBA" id="ARBA00004571"/>
    </source>
</evidence>
<dbReference type="Proteomes" id="UP001597361">
    <property type="component" value="Unassembled WGS sequence"/>
</dbReference>
<keyword evidence="4 7" id="KW-0812">Transmembrane</keyword>
<protein>
    <submittedName>
        <fullName evidence="10">SusC/RagA family TonB-linked outer membrane protein</fullName>
    </submittedName>
</protein>
<dbReference type="Pfam" id="PF07715">
    <property type="entry name" value="Plug"/>
    <property type="match status" value="1"/>
</dbReference>
<feature type="chain" id="PRO_5045340034" evidence="8">
    <location>
        <begin position="20"/>
        <end position="1056"/>
    </location>
</feature>
<sequence>MKKILLCFFVLLFYTQVRAQDISQFQVSGFVYDSLTNEPIPGALVEINDLGKRVITGVEGEYSLSVGQGRHIVSVSFLGFEKRMSQINVPGQLKLDIYLVPGDLLMESVEVVSTGYQSLPKERATGSFVVLDKELVNRRVSTNLIDRMEDVTAGMIFNRSGPASDPISIRGRNTIFANTMPLVIVDGFPYDGPLENINPNDVESITVLKDAAAASIWGARAGNGVIVVTTKQGTVSKPAVTFNSNINITESQDLFYRPQMSVTDVIEVEEMLFARGFYNASENSLNRPALSPVVETLIAEREGLISGGEAGSRIDAFRDMDSRRDLSRYYHRPSANQQYSLGITGGTSIHKYAISAGWDQNSENITGNSNSRKTLSINNNWNSRDGRLSMGLGVYYTKRSRDITTEVPSMYLYETLADALGNPLPIIQKYNTRYVQSEAVAGLLDWSYVPLDEIGRHSNRNSSDDYRLNLSLGYKVLKGLKVEVLYQYWQNNSKGENFRDEALFSVRDQINIFTQTNPDGSLDRAVPMGGILDLNMVNSMSHTLRSQASYSKNWGNHSINGIMGYEVKDFEALSNTTRYYGYDDQLGISRPVDNISRFRQFHNGSLATIFPGIGHSGMVDRFLSYYTNVGYSYSGKYLVTVSARKDASNLFGVESNQRAVPLWSLGGGWVISEEDFFNLTSIPYVKLRASYGYNGNIDKSLTAFTTAQFFTISGNALPSGELGANILNPSNPLLRWEKIRISNLALDFESRGGRLSGSVDVFKKVGEDLIGDAPIPTSTGFSRFRGNTANTESRGMDFELQTKNLVGNFKWQTNFMYSHLKEKVTKYFFKGTAINYLELGNLPFEGKPLFGMYSIPWAGLNPDTGDPMGFLDGEPSNSYSQILNSMTPESIQFHGSRRPTSFGAIRNTFQWNGFSLSINVSYRLGYYYRRESVRYQSILNGQGGHPDYADRWQVSGDEEFTSIPSMPSSVNILRDNIYNYSDILIERGDHIRLQDIRIAYNIKSSIIGNLPFRGAEIYTYANNLGILWKASKDPLDPDFRTMRPLRSIAAGIRLDF</sequence>
<dbReference type="Pfam" id="PF13715">
    <property type="entry name" value="CarbopepD_reg_2"/>
    <property type="match status" value="1"/>
</dbReference>
<evidence type="ECO:0000256" key="8">
    <source>
        <dbReference type="SAM" id="SignalP"/>
    </source>
</evidence>
<keyword evidence="3 7" id="KW-1134">Transmembrane beta strand</keyword>